<sequence length="350" mass="39434">MTTVEKHQAIKRTCPLSSETIRGHLPLTVKSTIQYGPETTALVSVLNTLGAVSIDRIHDILHGACNLPISTGTVYNMVKRAVSSVAPSVEVIKEKVKALPLAHFDETGVRVDKGLRWAHVACNRDYAYISVEKKRGYDGMVASGILPCFRGIAVHDFWRPYERFDVNHVYCNAHLIRELRAIHENTGQEWASDLRKLLVWAQHKKKEFIAAGKDRFSPYCCRYRIDKPFDDLLASGLAQNPLPTGKGARGRPKKGKARNLLERFRDHKEEILLYARDFAIPFDNNEAERNIRNFKAKLKISGCFRTSEGANDYAKIMSFLITAKKNSINIFEAMSMALDGQILFLDGATE</sequence>
<reference evidence="2 3" key="1">
    <citation type="journal article" date="2010" name="Stand. Genomic Sci.">
        <title>Permanent draft genome sequence of Dethiosulfovibrio peptidovorans type strain (SEBR 4207).</title>
        <authorList>
            <person name="Labutti K."/>
            <person name="Mayilraj S."/>
            <person name="Clum A."/>
            <person name="Lucas S."/>
            <person name="Glavina Del Rio T."/>
            <person name="Nolan M."/>
            <person name="Tice H."/>
            <person name="Cheng J.F."/>
            <person name="Pitluck S."/>
            <person name="Liolios K."/>
            <person name="Ivanova N."/>
            <person name="Mavromatis K."/>
            <person name="Mikhailova N."/>
            <person name="Pati A."/>
            <person name="Goodwin L."/>
            <person name="Chen A."/>
            <person name="Palaniappan K."/>
            <person name="Land M."/>
            <person name="Hauser L."/>
            <person name="Chang Y.J."/>
            <person name="Jeffries C.D."/>
            <person name="Rohde M."/>
            <person name="Spring S."/>
            <person name="Goker M."/>
            <person name="Woyke T."/>
            <person name="Bristow J."/>
            <person name="Eisen J.A."/>
            <person name="Markowitz V."/>
            <person name="Hugenholtz P."/>
            <person name="Kyrpides N.C."/>
            <person name="Klenk H.P."/>
            <person name="Lapidus A."/>
        </authorList>
    </citation>
    <scope>NUCLEOTIDE SEQUENCE [LARGE SCALE GENOMIC DNA]</scope>
    <source>
        <strain evidence="2 3">DSM 11002</strain>
    </source>
</reference>
<dbReference type="STRING" id="469381.Dpep_0376"/>
<name>D2Z3V2_9BACT</name>
<dbReference type="AlphaFoldDB" id="D2Z3V2"/>
<dbReference type="PaxDb" id="469381-Dpep_0376"/>
<evidence type="ECO:0000259" key="1">
    <source>
        <dbReference type="Pfam" id="PF03050"/>
    </source>
</evidence>
<accession>D2Z3V2</accession>
<protein>
    <submittedName>
        <fullName evidence="2">Transposase</fullName>
    </submittedName>
</protein>
<dbReference type="PANTHER" id="PTHR33678:SF1">
    <property type="entry name" value="BLL1576 PROTEIN"/>
    <property type="match status" value="1"/>
</dbReference>
<dbReference type="EMBL" id="ABTR02000001">
    <property type="protein sequence ID" value="EFC90408.1"/>
    <property type="molecule type" value="Genomic_DNA"/>
</dbReference>
<feature type="domain" description="Transposase IS66 central" evidence="1">
    <location>
        <begin position="34"/>
        <end position="311"/>
    </location>
</feature>
<keyword evidence="3" id="KW-1185">Reference proteome</keyword>
<dbReference type="RefSeq" id="WP_005659096.1">
    <property type="nucleotide sequence ID" value="NZ_ABTR02000001.1"/>
</dbReference>
<gene>
    <name evidence="2" type="ORF">Dpep_0376</name>
</gene>
<dbReference type="NCBIfam" id="NF033517">
    <property type="entry name" value="transpos_IS66"/>
    <property type="match status" value="1"/>
</dbReference>
<proteinExistence type="predicted"/>
<dbReference type="eggNOG" id="COG4467">
    <property type="taxonomic scope" value="Bacteria"/>
</dbReference>
<organism evidence="2 3">
    <name type="scientific">Dethiosulfovibrio peptidovorans DSM 11002</name>
    <dbReference type="NCBI Taxonomy" id="469381"/>
    <lineage>
        <taxon>Bacteria</taxon>
        <taxon>Thermotogati</taxon>
        <taxon>Synergistota</taxon>
        <taxon>Synergistia</taxon>
        <taxon>Synergistales</taxon>
        <taxon>Dethiosulfovibrionaceae</taxon>
        <taxon>Dethiosulfovibrio</taxon>
    </lineage>
</organism>
<evidence type="ECO:0000313" key="2">
    <source>
        <dbReference type="EMBL" id="EFC90408.1"/>
    </source>
</evidence>
<dbReference type="PANTHER" id="PTHR33678">
    <property type="entry name" value="BLL1576 PROTEIN"/>
    <property type="match status" value="1"/>
</dbReference>
<dbReference type="InterPro" id="IPR052344">
    <property type="entry name" value="Transposase-related"/>
</dbReference>
<dbReference type="Proteomes" id="UP000006427">
    <property type="component" value="Unassembled WGS sequence"/>
</dbReference>
<dbReference type="Pfam" id="PF03050">
    <property type="entry name" value="DDE_Tnp_IS66"/>
    <property type="match status" value="1"/>
</dbReference>
<comment type="caution">
    <text evidence="2">The sequence shown here is derived from an EMBL/GenBank/DDBJ whole genome shotgun (WGS) entry which is preliminary data.</text>
</comment>
<dbReference type="InterPro" id="IPR004291">
    <property type="entry name" value="Transposase_IS66_central"/>
</dbReference>
<evidence type="ECO:0000313" key="3">
    <source>
        <dbReference type="Proteomes" id="UP000006427"/>
    </source>
</evidence>